<accession>A0ABQ1TK69</accession>
<organism evidence="1 2">
    <name type="scientific">Hymenobacter cavernae</name>
    <dbReference type="NCBI Taxonomy" id="2044852"/>
    <lineage>
        <taxon>Bacteria</taxon>
        <taxon>Pseudomonadati</taxon>
        <taxon>Bacteroidota</taxon>
        <taxon>Cytophagia</taxon>
        <taxon>Cytophagales</taxon>
        <taxon>Hymenobacteraceae</taxon>
        <taxon>Hymenobacter</taxon>
    </lineage>
</organism>
<dbReference type="EMBL" id="BMHT01000001">
    <property type="protein sequence ID" value="GGE96611.1"/>
    <property type="molecule type" value="Genomic_DNA"/>
</dbReference>
<protein>
    <recommendedName>
        <fullName evidence="3">VCBS repeat-containing protein</fullName>
    </recommendedName>
</protein>
<dbReference type="Proteomes" id="UP000632273">
    <property type="component" value="Unassembled WGS sequence"/>
</dbReference>
<comment type="caution">
    <text evidence="1">The sequence shown here is derived from an EMBL/GenBank/DDBJ whole genome shotgun (WGS) entry which is preliminary data.</text>
</comment>
<keyword evidence="2" id="KW-1185">Reference proteome</keyword>
<dbReference type="InterPro" id="IPR058148">
    <property type="entry name" value="M949_RS01915-like_dom"/>
</dbReference>
<proteinExistence type="predicted"/>
<gene>
    <name evidence="1" type="ORF">GCM10011383_04220</name>
</gene>
<dbReference type="NCBIfam" id="NF046077">
    <property type="entry name" value="LPS_M949_RS01915"/>
    <property type="match status" value="1"/>
</dbReference>
<sequence>MPEVVRKTLNITFPIFRVYKYVDNDGHHYCILTESKDEIATDKDTLNHKIRAVSLKADNSSFVKNWEINDNIIKNENDETSIWFWTKYTDFKDYDGDGLVDPIIVYGTSALNGYDDGRIKILIYHKGRKVAIRHQNGVLDLARETQVDKAFYDLPISLQTSVKQKMELMRKNGQAIFPAGWQVAMKNKKTSFNERQ</sequence>
<name>A0ABQ1TK69_9BACT</name>
<reference evidence="2" key="1">
    <citation type="journal article" date="2019" name="Int. J. Syst. Evol. Microbiol.">
        <title>The Global Catalogue of Microorganisms (GCM) 10K type strain sequencing project: providing services to taxonomists for standard genome sequencing and annotation.</title>
        <authorList>
            <consortium name="The Broad Institute Genomics Platform"/>
            <consortium name="The Broad Institute Genome Sequencing Center for Infectious Disease"/>
            <person name="Wu L."/>
            <person name="Ma J."/>
        </authorList>
    </citation>
    <scope>NUCLEOTIDE SEQUENCE [LARGE SCALE GENOMIC DNA]</scope>
    <source>
        <strain evidence="2">CGMCC 1.15197</strain>
    </source>
</reference>
<evidence type="ECO:0008006" key="3">
    <source>
        <dbReference type="Google" id="ProtNLM"/>
    </source>
</evidence>
<evidence type="ECO:0000313" key="2">
    <source>
        <dbReference type="Proteomes" id="UP000632273"/>
    </source>
</evidence>
<evidence type="ECO:0000313" key="1">
    <source>
        <dbReference type="EMBL" id="GGE96611.1"/>
    </source>
</evidence>